<evidence type="ECO:0000256" key="1">
    <source>
        <dbReference type="SAM" id="MobiDB-lite"/>
    </source>
</evidence>
<comment type="caution">
    <text evidence="3">The sequence shown here is derived from an EMBL/GenBank/DDBJ whole genome shotgun (WGS) entry which is preliminary data.</text>
</comment>
<accession>A0ABU7SGQ5</accession>
<dbReference type="Gene3D" id="3.40.50.720">
    <property type="entry name" value="NAD(P)-binding Rossmann-like Domain"/>
    <property type="match status" value="1"/>
</dbReference>
<keyword evidence="4" id="KW-1185">Reference proteome</keyword>
<dbReference type="InterPro" id="IPR050177">
    <property type="entry name" value="Lipid_A_modif_metabolic_enz"/>
</dbReference>
<dbReference type="Pfam" id="PF01370">
    <property type="entry name" value="Epimerase"/>
    <property type="match status" value="1"/>
</dbReference>
<dbReference type="InterPro" id="IPR036291">
    <property type="entry name" value="NAD(P)-bd_dom_sf"/>
</dbReference>
<dbReference type="SUPFAM" id="SSF51735">
    <property type="entry name" value="NAD(P)-binding Rossmann-fold domains"/>
    <property type="match status" value="1"/>
</dbReference>
<protein>
    <submittedName>
        <fullName evidence="3">NAD-dependent epimerase/dehydratase family protein</fullName>
    </submittedName>
</protein>
<dbReference type="Proteomes" id="UP001339911">
    <property type="component" value="Unassembled WGS sequence"/>
</dbReference>
<feature type="domain" description="NAD-dependent epimerase/dehydratase" evidence="2">
    <location>
        <begin position="5"/>
        <end position="170"/>
    </location>
</feature>
<name>A0ABU7SGQ5_9ACTN</name>
<organism evidence="3 4">
    <name type="scientific">Plantactinospora veratri</name>
    <dbReference type="NCBI Taxonomy" id="1436122"/>
    <lineage>
        <taxon>Bacteria</taxon>
        <taxon>Bacillati</taxon>
        <taxon>Actinomycetota</taxon>
        <taxon>Actinomycetes</taxon>
        <taxon>Micromonosporales</taxon>
        <taxon>Micromonosporaceae</taxon>
        <taxon>Plantactinospora</taxon>
    </lineage>
</organism>
<dbReference type="RefSeq" id="WP_331209382.1">
    <property type="nucleotide sequence ID" value="NZ_JAZGQL010000014.1"/>
</dbReference>
<evidence type="ECO:0000313" key="4">
    <source>
        <dbReference type="Proteomes" id="UP001339911"/>
    </source>
</evidence>
<feature type="region of interest" description="Disordered" evidence="1">
    <location>
        <begin position="121"/>
        <end position="142"/>
    </location>
</feature>
<sequence>MSGGILLTGGTGFVGAATLRVLLPAVEGRRVHLLVHRRSPETVGGDGVRLVPADLGQPSSLRGICDEVETVVHLAARIGGDEATCQLVNHHGTAALLAEARRAGVRRIVALSTAAVYGDGVHRGPTEDQLDPRPVSPTSRSRYDAERLVRAAGGVVLRPMFVTGPGDTWFLPTLLDLVRALGCWVDEGRAWLSTIRVEHLGAVIATAATGPPLTPGEVYHATDPCPVRVRDLVARHASGPLPSTSISLGEAERRLPAPFTRRQLRLLFTDHWYDSSRLWRTIDPPGPGGGTGCGRSCPACRPRVADG</sequence>
<reference evidence="3 4" key="1">
    <citation type="submission" date="2024-01" db="EMBL/GenBank/DDBJ databases">
        <title>Genome insights into Plantactinospora veratri sp. nov.</title>
        <authorList>
            <person name="Wang L."/>
        </authorList>
    </citation>
    <scope>NUCLEOTIDE SEQUENCE [LARGE SCALE GENOMIC DNA]</scope>
    <source>
        <strain evidence="3 4">NEAU-FHS4</strain>
    </source>
</reference>
<dbReference type="PANTHER" id="PTHR43245">
    <property type="entry name" value="BIFUNCTIONAL POLYMYXIN RESISTANCE PROTEIN ARNA"/>
    <property type="match status" value="1"/>
</dbReference>
<proteinExistence type="predicted"/>
<gene>
    <name evidence="3" type="ORF">V1634_19885</name>
</gene>
<evidence type="ECO:0000259" key="2">
    <source>
        <dbReference type="Pfam" id="PF01370"/>
    </source>
</evidence>
<evidence type="ECO:0000313" key="3">
    <source>
        <dbReference type="EMBL" id="MEE6309102.1"/>
    </source>
</evidence>
<dbReference type="EMBL" id="JAZGQL010000014">
    <property type="protein sequence ID" value="MEE6309102.1"/>
    <property type="molecule type" value="Genomic_DNA"/>
</dbReference>
<dbReference type="InterPro" id="IPR001509">
    <property type="entry name" value="Epimerase_deHydtase"/>
</dbReference>